<dbReference type="Gene3D" id="3.10.250.10">
    <property type="entry name" value="SRCR-like domain"/>
    <property type="match status" value="4"/>
</dbReference>
<dbReference type="FunFam" id="3.10.250.10:FF:000006">
    <property type="entry name" value="neurotrypsin isoform X2"/>
    <property type="match status" value="3"/>
</dbReference>
<organism evidence="8">
    <name type="scientific">Amphimedon queenslandica</name>
    <name type="common">Sponge</name>
    <dbReference type="NCBI Taxonomy" id="400682"/>
    <lineage>
        <taxon>Eukaryota</taxon>
        <taxon>Metazoa</taxon>
        <taxon>Porifera</taxon>
        <taxon>Demospongiae</taxon>
        <taxon>Heteroscleromorpha</taxon>
        <taxon>Haplosclerida</taxon>
        <taxon>Niphatidae</taxon>
        <taxon>Amphimedon</taxon>
    </lineage>
</organism>
<dbReference type="InParanoid" id="A0A1X7TT25"/>
<evidence type="ECO:0000256" key="2">
    <source>
        <dbReference type="ARBA" id="ARBA00022737"/>
    </source>
</evidence>
<feature type="domain" description="SRCR" evidence="7">
    <location>
        <begin position="80"/>
        <end position="177"/>
    </location>
</feature>
<feature type="compositionally biased region" description="Low complexity" evidence="6">
    <location>
        <begin position="506"/>
        <end position="533"/>
    </location>
</feature>
<evidence type="ECO:0000256" key="4">
    <source>
        <dbReference type="ARBA" id="ARBA00023180"/>
    </source>
</evidence>
<keyword evidence="2" id="KW-0677">Repeat</keyword>
<reference evidence="8" key="1">
    <citation type="submission" date="2017-05" db="UniProtKB">
        <authorList>
            <consortium name="EnsemblMetazoa"/>
        </authorList>
    </citation>
    <scope>IDENTIFICATION</scope>
</reference>
<feature type="region of interest" description="Disordered" evidence="6">
    <location>
        <begin position="501"/>
        <end position="552"/>
    </location>
</feature>
<comment type="caution">
    <text evidence="5">Lacks conserved residue(s) required for the propagation of feature annotation.</text>
</comment>
<sequence length="552" mass="59826">MHLYLKYLVTLKWIISAYYRDQAFFGQGTGSIVLDDVNCDGDETSLYQQCSHRSPLSHNCTHSEDVGVVCPGAHCIDGAIHLVGGSNSSEGRVEVYHSGSWGTVCDDLWDYRDATVVCRQLGYGSGTAFSNSYFRQGTGSICMDDIGCTGYELFLTNCSHTVNHNCGHSEDVGVRCSHTCIDESVRLVGGSNSLEGRVEVCSSGSWGTVCDDYLDYRDATVVCRQLGYEFGTAFSFAYFGQGTGSIVMDNVICTGSESYLINCSHTTNHNCGHSEDAGFKCSYACFDGSVRLVGGSSSFEGRVEVCSSRSWGTVCDDYWDTNDATVVCRQLGYYVTGPPYFGAYFEQRTGSMLMNNVGCTGSESTLTSCYHTTNHNCTHDQDAGVSCLGSPGVSEPGVPAELIFIGIVGGLVCLTANQARRSCSSNDINSSTKLVLQLELTHNPSQIIDLHFHLTQIIWNSRKPQQTAPMAYPGCAAPSQGYGYPSPPLQQQGFAVQGYPQQDYSQTGYPQQVPYPQQQQQEAPVGYPQQEPQGYGGTNPGTDESTGILLFQ</sequence>
<dbReference type="InterPro" id="IPR036772">
    <property type="entry name" value="SRCR-like_dom_sf"/>
</dbReference>
<evidence type="ECO:0000256" key="6">
    <source>
        <dbReference type="SAM" id="MobiDB-lite"/>
    </source>
</evidence>
<accession>A0A1X7TT25</accession>
<evidence type="ECO:0000259" key="7">
    <source>
        <dbReference type="PROSITE" id="PS50287"/>
    </source>
</evidence>
<dbReference type="AlphaFoldDB" id="A0A1X7TT25"/>
<dbReference type="SMART" id="SM00202">
    <property type="entry name" value="SR"/>
    <property type="match status" value="4"/>
</dbReference>
<evidence type="ECO:0000256" key="1">
    <source>
        <dbReference type="ARBA" id="ARBA00022729"/>
    </source>
</evidence>
<feature type="domain" description="SRCR" evidence="7">
    <location>
        <begin position="23"/>
        <end position="71"/>
    </location>
</feature>
<feature type="domain" description="SRCR" evidence="7">
    <location>
        <begin position="185"/>
        <end position="282"/>
    </location>
</feature>
<keyword evidence="4" id="KW-0325">Glycoprotein</keyword>
<feature type="disulfide bond" evidence="5">
    <location>
        <begin position="148"/>
        <end position="158"/>
    </location>
</feature>
<dbReference type="PROSITE" id="PS50287">
    <property type="entry name" value="SRCR_2"/>
    <property type="match status" value="4"/>
</dbReference>
<dbReference type="InterPro" id="IPR001190">
    <property type="entry name" value="SRCR"/>
</dbReference>
<feature type="disulfide bond" evidence="5">
    <location>
        <begin position="359"/>
        <end position="369"/>
    </location>
</feature>
<dbReference type="EnsemblMetazoa" id="Aqu2.1.18017_001">
    <property type="protein sequence ID" value="Aqu2.1.18017_001"/>
    <property type="gene ID" value="Aqu2.1.18017"/>
</dbReference>
<keyword evidence="1" id="KW-0732">Signal</keyword>
<dbReference type="PANTHER" id="PTHR48071">
    <property type="entry name" value="SRCR DOMAIN-CONTAINING PROTEIN"/>
    <property type="match status" value="1"/>
</dbReference>
<feature type="disulfide bond" evidence="5">
    <location>
        <begin position="253"/>
        <end position="263"/>
    </location>
</feature>
<dbReference type="GO" id="GO:0016020">
    <property type="term" value="C:membrane"/>
    <property type="evidence" value="ECO:0007669"/>
    <property type="project" value="InterPro"/>
</dbReference>
<feature type="domain" description="SRCR" evidence="7">
    <location>
        <begin position="290"/>
        <end position="388"/>
    </location>
</feature>
<dbReference type="SUPFAM" id="SSF56487">
    <property type="entry name" value="SRCR-like"/>
    <property type="match status" value="4"/>
</dbReference>
<evidence type="ECO:0000256" key="5">
    <source>
        <dbReference type="PROSITE-ProRule" id="PRU00196"/>
    </source>
</evidence>
<dbReference type="PANTHER" id="PTHR48071:SF28">
    <property type="entry name" value="SRCR DOMAIN-CONTAINING PROTEIN"/>
    <property type="match status" value="1"/>
</dbReference>
<dbReference type="PROSITE" id="PS00420">
    <property type="entry name" value="SRCR_1"/>
    <property type="match status" value="2"/>
</dbReference>
<dbReference type="OrthoDB" id="536948at2759"/>
<protein>
    <recommendedName>
        <fullName evidence="7">SRCR domain-containing protein</fullName>
    </recommendedName>
</protein>
<evidence type="ECO:0000313" key="8">
    <source>
        <dbReference type="EnsemblMetazoa" id="Aqu2.1.18017_001"/>
    </source>
</evidence>
<keyword evidence="3 5" id="KW-1015">Disulfide bond</keyword>
<dbReference type="PRINTS" id="PR00258">
    <property type="entry name" value="SPERACTRCPTR"/>
</dbReference>
<dbReference type="Pfam" id="PF00530">
    <property type="entry name" value="SRCR"/>
    <property type="match status" value="4"/>
</dbReference>
<proteinExistence type="predicted"/>
<evidence type="ECO:0000256" key="3">
    <source>
        <dbReference type="ARBA" id="ARBA00023157"/>
    </source>
</evidence>
<name>A0A1X7TT25_AMPQE</name>